<dbReference type="EMBL" id="UINC01207859">
    <property type="protein sequence ID" value="SVE30137.1"/>
    <property type="molecule type" value="Genomic_DNA"/>
</dbReference>
<accession>A0A383CCP9</accession>
<dbReference type="GO" id="GO:0016787">
    <property type="term" value="F:hydrolase activity"/>
    <property type="evidence" value="ECO:0007669"/>
    <property type="project" value="UniProtKB-KW"/>
</dbReference>
<evidence type="ECO:0000259" key="2">
    <source>
        <dbReference type="PROSITE" id="PS51194"/>
    </source>
</evidence>
<dbReference type="SMART" id="SM00490">
    <property type="entry name" value="HELICc"/>
    <property type="match status" value="1"/>
</dbReference>
<dbReference type="SUPFAM" id="SSF52540">
    <property type="entry name" value="P-loop containing nucleoside triphosphate hydrolases"/>
    <property type="match status" value="1"/>
</dbReference>
<feature type="non-terminal residue" evidence="3">
    <location>
        <position position="241"/>
    </location>
</feature>
<dbReference type="Pfam" id="PF00271">
    <property type="entry name" value="Helicase_C"/>
    <property type="match status" value="1"/>
</dbReference>
<keyword evidence="1" id="KW-0378">Hydrolase</keyword>
<evidence type="ECO:0000313" key="3">
    <source>
        <dbReference type="EMBL" id="SVE30137.1"/>
    </source>
</evidence>
<dbReference type="InterPro" id="IPR001650">
    <property type="entry name" value="Helicase_C-like"/>
</dbReference>
<dbReference type="GO" id="GO:0005524">
    <property type="term" value="F:ATP binding"/>
    <property type="evidence" value="ECO:0007669"/>
    <property type="project" value="InterPro"/>
</dbReference>
<dbReference type="InterPro" id="IPR000330">
    <property type="entry name" value="SNF2_N"/>
</dbReference>
<feature type="non-terminal residue" evidence="3">
    <location>
        <position position="1"/>
    </location>
</feature>
<dbReference type="CDD" id="cd18793">
    <property type="entry name" value="SF2_C_SNF"/>
    <property type="match status" value="1"/>
</dbReference>
<name>A0A383CCP9_9ZZZZ</name>
<dbReference type="InterPro" id="IPR049730">
    <property type="entry name" value="SNF2/RAD54-like_C"/>
</dbReference>
<evidence type="ECO:0000256" key="1">
    <source>
        <dbReference type="ARBA" id="ARBA00022801"/>
    </source>
</evidence>
<dbReference type="Pfam" id="PF00176">
    <property type="entry name" value="SNF2-rel_dom"/>
    <property type="match status" value="1"/>
</dbReference>
<feature type="domain" description="Helicase C-terminal" evidence="2">
    <location>
        <begin position="103"/>
        <end position="241"/>
    </location>
</feature>
<organism evidence="3">
    <name type="scientific">marine metagenome</name>
    <dbReference type="NCBI Taxonomy" id="408172"/>
    <lineage>
        <taxon>unclassified sequences</taxon>
        <taxon>metagenomes</taxon>
        <taxon>ecological metagenomes</taxon>
    </lineage>
</organism>
<gene>
    <name evidence="3" type="ORF">METZ01_LOCUS482991</name>
</gene>
<dbReference type="Gene3D" id="3.40.50.300">
    <property type="entry name" value="P-loop containing nucleotide triphosphate hydrolases"/>
    <property type="match status" value="1"/>
</dbReference>
<dbReference type="InterPro" id="IPR027417">
    <property type="entry name" value="P-loop_NTPase"/>
</dbReference>
<proteinExistence type="predicted"/>
<reference evidence="3" key="1">
    <citation type="submission" date="2018-05" db="EMBL/GenBank/DDBJ databases">
        <authorList>
            <person name="Lanie J.A."/>
            <person name="Ng W.-L."/>
            <person name="Kazmierczak K.M."/>
            <person name="Andrzejewski T.M."/>
            <person name="Davidsen T.M."/>
            <person name="Wayne K.J."/>
            <person name="Tettelin H."/>
            <person name="Glass J.I."/>
            <person name="Rusch D."/>
            <person name="Podicherti R."/>
            <person name="Tsui H.-C.T."/>
            <person name="Winkler M.E."/>
        </authorList>
    </citation>
    <scope>NUCLEOTIDE SEQUENCE</scope>
</reference>
<sequence>RAIARRRLGARLRPLLMRRLKSQVAKDLPERIEQRHDCELDVDQKKLYLAELRRSRDQVMQTIAKQGVAKSRMQVLAALTRLRQICCHPTLVGNDSGSGKTEALFELLEPLIEQGEKVLVFSQFVQMLKILEKDCGTREIPTHMLTGETKDRQEVVNTFQETEEASVFLLSLRAAGTGLNLTNASYVVLYDPWWNPAVEAQAIDRTHRIGQTRTVNAYKLIAPGTVEEKIWNLQQAKSKTI</sequence>
<dbReference type="AlphaFoldDB" id="A0A383CCP9"/>
<dbReference type="PANTHER" id="PTHR10799">
    <property type="entry name" value="SNF2/RAD54 HELICASE FAMILY"/>
    <property type="match status" value="1"/>
</dbReference>
<protein>
    <recommendedName>
        <fullName evidence="2">Helicase C-terminal domain-containing protein</fullName>
    </recommendedName>
</protein>
<dbReference type="PROSITE" id="PS51194">
    <property type="entry name" value="HELICASE_CTER"/>
    <property type="match status" value="1"/>
</dbReference>